<dbReference type="Gene3D" id="2.60.120.260">
    <property type="entry name" value="Galactose-binding domain-like"/>
    <property type="match status" value="1"/>
</dbReference>
<feature type="region of interest" description="Disordered" evidence="1">
    <location>
        <begin position="1"/>
        <end position="25"/>
    </location>
</feature>
<evidence type="ECO:0000313" key="2">
    <source>
        <dbReference type="EMBL" id="QVT77970.1"/>
    </source>
</evidence>
<sequence length="1027" mass="111041">MNRFNRALKTTSPSSHAPLPAVPPAAPTAAVRRRALLGAAAAGTGATAVARPAAAARGKGPATPGVALGLPRALARDFARPGLATAAGFRWWWPHGKVDPAEIAREVDQVADAGFGILEVADVTHSLRARDIEIDLGTHGWGTPSWVAGVKAALRQADRRGVRVDITVGPSWPAAVSTITPDDEAACTELVHGRADVLAGATFEGALPEPVVEPSTYATTRTLLAVQALRTLGPADRNGQPLDATSLVDLTDEVVDDTVTWTAPAEPADATWVLLAYWVRGSGQEPEAGPHTDPRSFVVDHFSAAGSQAVVDLWEDRILDPAMRRLLGRAGGYLFEDSLEIETDATIWTPRLLEEFERRAGYDLRAYLPAVLEVDEKYVFVLDTPTTTRVRDDYNQVLSDLYRDHHLLVLRAFARTLGMGLRVQPYGLETDTVEHAALLDQPETESLGFKNLDDYRVMAGGRDLGRRTVLSCEAACYFGAAYSTTWERALKTLNSIMAAGVNQAVLHGFAYADAPGVTWPGFAAFSPYYDGAVGYGEAWGPRTPQWRHMPDVAGYLARTQLVLQTGRPTYDVVFLRQKGWASTGIGPFWTTREGVPIGWSHSFVTTALLDLPGVEVEDGVLAPGGPAYKAMVVGPDQFRGQELTIEVAAARRLRDFAAAGLPVVLLGDWTQAQPVGLAQDGETEEVRSLMVEVIAASTTRVVTDQYDIPGALADLGVARDVEHEFSDLMHVRRRVGKGTKAVDLYYLANAKHAENRPLNPLAQDVWLTAANPAAVPVLLDAWTGATTPVAVWQREGDRVRVRVDLTGGQSTVVALVPPAGRRPVAAVGTDADELFVRGRDLVARTTTAGRVSATRAGGRVLSSRVKRVREPVELTGWDLEVEDWQPGATATQTTRTRRRLRVETLGPWSTLPGLEDVSGVGRYTTTVGLGRDWTPEDGAVLDLGAVEDTFRVTVNGKDVGPCDWLDPRVDVGPYLRKGRNTIEVEVTTTLLNRLRTVTPDVYGVAPRQAYGLLGPVRLVPYVDRRLR</sequence>
<gene>
    <name evidence="2" type="ORF">ENKNEFLB_00339</name>
</gene>
<organism evidence="2 3">
    <name type="scientific">Nocardioides aquaticus</name>
    <dbReference type="NCBI Taxonomy" id="160826"/>
    <lineage>
        <taxon>Bacteria</taxon>
        <taxon>Bacillati</taxon>
        <taxon>Actinomycetota</taxon>
        <taxon>Actinomycetes</taxon>
        <taxon>Propionibacteriales</taxon>
        <taxon>Nocardioidaceae</taxon>
        <taxon>Nocardioides</taxon>
    </lineage>
</organism>
<dbReference type="RefSeq" id="WP_214057624.1">
    <property type="nucleotide sequence ID" value="NZ_CP075371.1"/>
</dbReference>
<protein>
    <recommendedName>
        <fullName evidence="4">Alpha-L-rhamnosidase</fullName>
    </recommendedName>
</protein>
<dbReference type="PANTHER" id="PTHR36848:SF2">
    <property type="entry name" value="SECRETED PROTEIN"/>
    <property type="match status" value="1"/>
</dbReference>
<reference evidence="2 3" key="1">
    <citation type="submission" date="2021-05" db="EMBL/GenBank/DDBJ databases">
        <title>Complete genome of Nocardioides aquaticus KCTC 9944T isolated from meromictic and hypersaline Ekho Lake, Antarctica.</title>
        <authorList>
            <person name="Hwang K."/>
            <person name="Kim K.M."/>
            <person name="Choe H."/>
        </authorList>
    </citation>
    <scope>NUCLEOTIDE SEQUENCE [LARGE SCALE GENOMIC DNA]</scope>
    <source>
        <strain evidence="2 3">KCTC 9944</strain>
    </source>
</reference>
<evidence type="ECO:0000256" key="1">
    <source>
        <dbReference type="SAM" id="MobiDB-lite"/>
    </source>
</evidence>
<dbReference type="SUPFAM" id="SSF49785">
    <property type="entry name" value="Galactose-binding domain-like"/>
    <property type="match status" value="1"/>
</dbReference>
<keyword evidence="3" id="KW-1185">Reference proteome</keyword>
<dbReference type="InterPro" id="IPR053161">
    <property type="entry name" value="Ulvan_degrading_GH"/>
</dbReference>
<name>A0ABX8EC98_9ACTN</name>
<evidence type="ECO:0000313" key="3">
    <source>
        <dbReference type="Proteomes" id="UP000679307"/>
    </source>
</evidence>
<dbReference type="PROSITE" id="PS51318">
    <property type="entry name" value="TAT"/>
    <property type="match status" value="1"/>
</dbReference>
<dbReference type="InterPro" id="IPR008979">
    <property type="entry name" value="Galactose-bd-like_sf"/>
</dbReference>
<dbReference type="PANTHER" id="PTHR36848">
    <property type="entry name" value="DNA-BINDING PROTEIN (PUTATIVE SECRETED PROTEIN)-RELATED"/>
    <property type="match status" value="1"/>
</dbReference>
<dbReference type="InterPro" id="IPR006311">
    <property type="entry name" value="TAT_signal"/>
</dbReference>
<proteinExistence type="predicted"/>
<dbReference type="EMBL" id="CP075371">
    <property type="protein sequence ID" value="QVT77970.1"/>
    <property type="molecule type" value="Genomic_DNA"/>
</dbReference>
<evidence type="ECO:0008006" key="4">
    <source>
        <dbReference type="Google" id="ProtNLM"/>
    </source>
</evidence>
<accession>A0ABX8EC98</accession>
<dbReference type="Pfam" id="PF17132">
    <property type="entry name" value="Glyco_hydro_106"/>
    <property type="match status" value="1"/>
</dbReference>
<dbReference type="Proteomes" id="UP000679307">
    <property type="component" value="Chromosome"/>
</dbReference>
<dbReference type="NCBIfam" id="NF045579">
    <property type="entry name" value="rhamnoside_JR"/>
    <property type="match status" value="1"/>
</dbReference>